<dbReference type="Pfam" id="PF13174">
    <property type="entry name" value="TPR_6"/>
    <property type="match status" value="1"/>
</dbReference>
<evidence type="ECO:0000256" key="3">
    <source>
        <dbReference type="SAM" id="MobiDB-lite"/>
    </source>
</evidence>
<dbReference type="AlphaFoldDB" id="A0AAN9M1L8"/>
<comment type="similarity">
    <text evidence="1">Belongs to the TTC36 family.</text>
</comment>
<reference evidence="4 5" key="1">
    <citation type="submission" date="2024-01" db="EMBL/GenBank/DDBJ databases">
        <title>The genomes of 5 underutilized Papilionoideae crops provide insights into root nodulation and disease resistanc.</title>
        <authorList>
            <person name="Jiang F."/>
        </authorList>
    </citation>
    <scope>NUCLEOTIDE SEQUENCE [LARGE SCALE GENOMIC DNA]</scope>
    <source>
        <strain evidence="4">JINMINGXINNONG_FW02</strain>
        <tissue evidence="4">Leaves</tissue>
    </source>
</reference>
<evidence type="ECO:0000313" key="5">
    <source>
        <dbReference type="Proteomes" id="UP001374584"/>
    </source>
</evidence>
<feature type="compositionally biased region" description="Basic residues" evidence="3">
    <location>
        <begin position="34"/>
        <end position="46"/>
    </location>
</feature>
<dbReference type="EMBL" id="JAYMYR010000008">
    <property type="protein sequence ID" value="KAK7346064.1"/>
    <property type="molecule type" value="Genomic_DNA"/>
</dbReference>
<dbReference type="Gene3D" id="1.25.40.10">
    <property type="entry name" value="Tetratricopeptide repeat domain"/>
    <property type="match status" value="1"/>
</dbReference>
<gene>
    <name evidence="4" type="ORF">VNO80_20577</name>
</gene>
<dbReference type="InterPro" id="IPR019734">
    <property type="entry name" value="TPR_rpt"/>
</dbReference>
<keyword evidence="2" id="KW-0802">TPR repeat</keyword>
<dbReference type="Proteomes" id="UP001374584">
    <property type="component" value="Unassembled WGS sequence"/>
</dbReference>
<proteinExistence type="inferred from homology"/>
<comment type="caution">
    <text evidence="4">The sequence shown here is derived from an EMBL/GenBank/DDBJ whole genome shotgun (WGS) entry which is preliminary data.</text>
</comment>
<feature type="region of interest" description="Disordered" evidence="3">
    <location>
        <begin position="30"/>
        <end position="68"/>
    </location>
</feature>
<dbReference type="PANTHER" id="PTHR21405:SF0">
    <property type="entry name" value="TETRATRICOPEPTIDE REPEAT PROTEIN 36"/>
    <property type="match status" value="1"/>
</dbReference>
<evidence type="ECO:0000256" key="2">
    <source>
        <dbReference type="PROSITE-ProRule" id="PRU00339"/>
    </source>
</evidence>
<name>A0AAN9M1L8_PHACN</name>
<sequence>MATETMVQLGILILTLSLFFIMHTIRSQTTQARTRTRTRTPTRNKNRQSEPNRHLTQASRHLARARSTSHRALHAKSALMETDKALSIWPRDPWAHILRAQALNLMGHRIAAIKSLDTALSSPAAKSLSAVERADALVMRAEMKVGVNRRRRVESAMEDLVEAVELDGRKGDEWEVMCLLGKCYEWKGMKEEAKDAFQKVLKVHPHSEEARNGLHRLTLSTDK</sequence>
<dbReference type="PROSITE" id="PS50005">
    <property type="entry name" value="TPR"/>
    <property type="match status" value="1"/>
</dbReference>
<evidence type="ECO:0000256" key="1">
    <source>
        <dbReference type="ARBA" id="ARBA00006995"/>
    </source>
</evidence>
<dbReference type="InterPro" id="IPR011990">
    <property type="entry name" value="TPR-like_helical_dom_sf"/>
</dbReference>
<dbReference type="PANTHER" id="PTHR21405">
    <property type="entry name" value="CDNA SEQUENCE BC021608"/>
    <property type="match status" value="1"/>
</dbReference>
<dbReference type="SMART" id="SM00028">
    <property type="entry name" value="TPR"/>
    <property type="match status" value="2"/>
</dbReference>
<feature type="repeat" description="TPR" evidence="2">
    <location>
        <begin position="174"/>
        <end position="207"/>
    </location>
</feature>
<evidence type="ECO:0000313" key="4">
    <source>
        <dbReference type="EMBL" id="KAK7346064.1"/>
    </source>
</evidence>
<organism evidence="4 5">
    <name type="scientific">Phaseolus coccineus</name>
    <name type="common">Scarlet runner bean</name>
    <name type="synonym">Phaseolus multiflorus</name>
    <dbReference type="NCBI Taxonomy" id="3886"/>
    <lineage>
        <taxon>Eukaryota</taxon>
        <taxon>Viridiplantae</taxon>
        <taxon>Streptophyta</taxon>
        <taxon>Embryophyta</taxon>
        <taxon>Tracheophyta</taxon>
        <taxon>Spermatophyta</taxon>
        <taxon>Magnoliopsida</taxon>
        <taxon>eudicotyledons</taxon>
        <taxon>Gunneridae</taxon>
        <taxon>Pentapetalae</taxon>
        <taxon>rosids</taxon>
        <taxon>fabids</taxon>
        <taxon>Fabales</taxon>
        <taxon>Fabaceae</taxon>
        <taxon>Papilionoideae</taxon>
        <taxon>50 kb inversion clade</taxon>
        <taxon>NPAAA clade</taxon>
        <taxon>indigoferoid/millettioid clade</taxon>
        <taxon>Phaseoleae</taxon>
        <taxon>Phaseolus</taxon>
    </lineage>
</organism>
<accession>A0AAN9M1L8</accession>
<dbReference type="SUPFAM" id="SSF48452">
    <property type="entry name" value="TPR-like"/>
    <property type="match status" value="1"/>
</dbReference>
<protein>
    <submittedName>
        <fullName evidence="4">Uncharacterized protein</fullName>
    </submittedName>
</protein>
<keyword evidence="5" id="KW-1185">Reference proteome</keyword>
<dbReference type="InterPro" id="IPR038906">
    <property type="entry name" value="TTC36"/>
</dbReference>